<dbReference type="PANTHER" id="PTHR40074:SF2">
    <property type="entry name" value="O-ACETYLTRANSFERASE WECH"/>
    <property type="match status" value="1"/>
</dbReference>
<keyword evidence="4 8" id="KW-0812">Transmembrane</keyword>
<keyword evidence="5 8" id="KW-1133">Transmembrane helix</keyword>
<feature type="compositionally biased region" description="Basic and acidic residues" evidence="7">
    <location>
        <begin position="361"/>
        <end position="379"/>
    </location>
</feature>
<feature type="transmembrane region" description="Helical" evidence="8">
    <location>
        <begin position="278"/>
        <end position="296"/>
    </location>
</feature>
<proteinExistence type="inferred from homology"/>
<evidence type="ECO:0000256" key="5">
    <source>
        <dbReference type="ARBA" id="ARBA00022989"/>
    </source>
</evidence>
<evidence type="ECO:0000313" key="10">
    <source>
        <dbReference type="EMBL" id="MYL20914.1"/>
    </source>
</evidence>
<dbReference type="GO" id="GO:0016413">
    <property type="term" value="F:O-acetyltransferase activity"/>
    <property type="evidence" value="ECO:0007669"/>
    <property type="project" value="TreeGrafter"/>
</dbReference>
<feature type="transmembrane region" description="Helical" evidence="8">
    <location>
        <begin position="128"/>
        <end position="148"/>
    </location>
</feature>
<dbReference type="InterPro" id="IPR002656">
    <property type="entry name" value="Acyl_transf_3_dom"/>
</dbReference>
<dbReference type="GO" id="GO:0009246">
    <property type="term" value="P:enterobacterial common antigen biosynthetic process"/>
    <property type="evidence" value="ECO:0007669"/>
    <property type="project" value="TreeGrafter"/>
</dbReference>
<feature type="transmembrane region" description="Helical" evidence="8">
    <location>
        <begin position="181"/>
        <end position="204"/>
    </location>
</feature>
<keyword evidence="3" id="KW-1003">Cell membrane</keyword>
<feature type="transmembrane region" description="Helical" evidence="8">
    <location>
        <begin position="160"/>
        <end position="175"/>
    </location>
</feature>
<keyword evidence="6 8" id="KW-0472">Membrane</keyword>
<evidence type="ECO:0000256" key="1">
    <source>
        <dbReference type="ARBA" id="ARBA00004651"/>
    </source>
</evidence>
<dbReference type="EMBL" id="WMET01000003">
    <property type="protein sequence ID" value="MYL20914.1"/>
    <property type="molecule type" value="Genomic_DNA"/>
</dbReference>
<dbReference type="PANTHER" id="PTHR40074">
    <property type="entry name" value="O-ACETYLTRANSFERASE WECH"/>
    <property type="match status" value="1"/>
</dbReference>
<feature type="transmembrane region" description="Helical" evidence="8">
    <location>
        <begin position="247"/>
        <end position="266"/>
    </location>
</feature>
<dbReference type="Proteomes" id="UP000460949">
    <property type="component" value="Unassembled WGS sequence"/>
</dbReference>
<evidence type="ECO:0000256" key="2">
    <source>
        <dbReference type="ARBA" id="ARBA00007400"/>
    </source>
</evidence>
<reference evidence="10 11" key="1">
    <citation type="submission" date="2019-11" db="EMBL/GenBank/DDBJ databases">
        <title>Genome sequences of 17 halophilic strains isolated from different environments.</title>
        <authorList>
            <person name="Furrow R.E."/>
        </authorList>
    </citation>
    <scope>NUCLEOTIDE SEQUENCE [LARGE SCALE GENOMIC DNA]</scope>
    <source>
        <strain evidence="10 11">22511_23_Filter</strain>
    </source>
</reference>
<evidence type="ECO:0000256" key="8">
    <source>
        <dbReference type="SAM" id="Phobius"/>
    </source>
</evidence>
<dbReference type="GO" id="GO:0005886">
    <property type="term" value="C:plasma membrane"/>
    <property type="evidence" value="ECO:0007669"/>
    <property type="project" value="UniProtKB-SubCell"/>
</dbReference>
<feature type="transmembrane region" description="Helical" evidence="8">
    <location>
        <begin position="49"/>
        <end position="67"/>
    </location>
</feature>
<organism evidence="10 11">
    <name type="scientific">Halobacillus litoralis</name>
    <dbReference type="NCBI Taxonomy" id="45668"/>
    <lineage>
        <taxon>Bacteria</taxon>
        <taxon>Bacillati</taxon>
        <taxon>Bacillota</taxon>
        <taxon>Bacilli</taxon>
        <taxon>Bacillales</taxon>
        <taxon>Bacillaceae</taxon>
        <taxon>Halobacillus</taxon>
    </lineage>
</organism>
<dbReference type="RefSeq" id="WP_160838133.1">
    <property type="nucleotide sequence ID" value="NZ_WMET01000003.1"/>
</dbReference>
<feature type="transmembrane region" description="Helical" evidence="8">
    <location>
        <begin position="316"/>
        <end position="338"/>
    </location>
</feature>
<feature type="transmembrane region" description="Helical" evidence="8">
    <location>
        <begin position="9"/>
        <end position="29"/>
    </location>
</feature>
<name>A0A845E5K0_9BACI</name>
<keyword evidence="10" id="KW-0808">Transferase</keyword>
<evidence type="ECO:0000256" key="3">
    <source>
        <dbReference type="ARBA" id="ARBA00022475"/>
    </source>
</evidence>
<evidence type="ECO:0000256" key="7">
    <source>
        <dbReference type="SAM" id="MobiDB-lite"/>
    </source>
</evidence>
<comment type="caution">
    <text evidence="10">The sequence shown here is derived from an EMBL/GenBank/DDBJ whole genome shotgun (WGS) entry which is preliminary data.</text>
</comment>
<accession>A0A845E5K0</accession>
<comment type="subcellular location">
    <subcellularLocation>
        <location evidence="1">Cell membrane</location>
        <topology evidence="1">Multi-pass membrane protein</topology>
    </subcellularLocation>
</comment>
<feature type="transmembrane region" description="Helical" evidence="8">
    <location>
        <begin position="216"/>
        <end position="235"/>
    </location>
</feature>
<evidence type="ECO:0000313" key="11">
    <source>
        <dbReference type="Proteomes" id="UP000460949"/>
    </source>
</evidence>
<evidence type="ECO:0000256" key="6">
    <source>
        <dbReference type="ARBA" id="ARBA00023136"/>
    </source>
</evidence>
<evidence type="ECO:0000259" key="9">
    <source>
        <dbReference type="Pfam" id="PF01757"/>
    </source>
</evidence>
<feature type="transmembrane region" description="Helical" evidence="8">
    <location>
        <begin position="87"/>
        <end position="108"/>
    </location>
</feature>
<feature type="region of interest" description="Disordered" evidence="7">
    <location>
        <begin position="360"/>
        <end position="379"/>
    </location>
</feature>
<feature type="domain" description="Acyltransferase 3" evidence="9">
    <location>
        <begin position="8"/>
        <end position="337"/>
    </location>
</feature>
<gene>
    <name evidence="10" type="ORF">GLW04_13505</name>
</gene>
<dbReference type="AlphaFoldDB" id="A0A845E5K0"/>
<protein>
    <submittedName>
        <fullName evidence="10">Acyltransferase family protein</fullName>
    </submittedName>
</protein>
<comment type="similarity">
    <text evidence="2">Belongs to the acyltransferase 3 family.</text>
</comment>
<dbReference type="Pfam" id="PF01757">
    <property type="entry name" value="Acyl_transf_3"/>
    <property type="match status" value="1"/>
</dbReference>
<keyword evidence="10" id="KW-0012">Acyltransferase</keyword>
<sequence>MKKERIESIYFLRIFAMVMVVLVHVSAAYVELLTEGTGMYEAYHFINRIIRIEAGIFIMLTAMVFFYKYIDQKMDKQELFSYFRKRALYIVVPYFLWALFYEAFSIYLGVVSTTPENILTRVFTGDSFYHLHFIFLIVQFYLFFPVVLYAAQKSAFFRKYMWLFGMILQVGYYFFNREFQVFSFNLFMTSMGPYLLGAWIGAHYKQQKTAAFSRTTPVWAVGGLLAGLTTVYLHGSGYQIFGVQLPTWGYLIINMLFLVGGSYAMFRIAERLVVKRPVALTYVKNIAVYSFGFYLLHPFVLKIYEFTIPIQAGNLFHVSILVRLAATLMSCYVIIWLWHRYLPAAGLFFGKLPNKKPGFFEGDRSKGNKSEQETGKAAL</sequence>
<evidence type="ECO:0000256" key="4">
    <source>
        <dbReference type="ARBA" id="ARBA00022692"/>
    </source>
</evidence>